<evidence type="ECO:0000256" key="11">
    <source>
        <dbReference type="ARBA" id="ARBA00022840"/>
    </source>
</evidence>
<dbReference type="PROSITE" id="PS50112">
    <property type="entry name" value="PAS"/>
    <property type="match status" value="1"/>
</dbReference>
<reference evidence="15 16" key="1">
    <citation type="submission" date="2019-06" db="EMBL/GenBank/DDBJ databases">
        <title>The draft genome of Rhizobium smilacinae PTYR-5.</title>
        <authorList>
            <person name="Liu L."/>
            <person name="Li L."/>
            <person name="Zhang X."/>
        </authorList>
    </citation>
    <scope>NUCLEOTIDE SEQUENCE [LARGE SCALE GENOMIC DNA]</scope>
    <source>
        <strain evidence="15 16">PTYR-5</strain>
    </source>
</reference>
<proteinExistence type="predicted"/>
<keyword evidence="4" id="KW-0597">Phosphoprotein</keyword>
<organism evidence="15 16">
    <name type="scientific">Aliirhizobium smilacinae</name>
    <dbReference type="NCBI Taxonomy" id="1395944"/>
    <lineage>
        <taxon>Bacteria</taxon>
        <taxon>Pseudomonadati</taxon>
        <taxon>Pseudomonadota</taxon>
        <taxon>Alphaproteobacteria</taxon>
        <taxon>Hyphomicrobiales</taxon>
        <taxon>Rhizobiaceae</taxon>
        <taxon>Aliirhizobium</taxon>
    </lineage>
</organism>
<comment type="catalytic activity">
    <reaction evidence="1">
        <text>ATP + protein L-histidine = ADP + protein N-phospho-L-histidine.</text>
        <dbReference type="EC" id="2.7.13.3"/>
    </reaction>
</comment>
<protein>
    <recommendedName>
        <fullName evidence="3">Blue-light-activated histidine kinase</fullName>
        <ecNumber evidence="2">2.7.13.3</ecNumber>
    </recommendedName>
</protein>
<evidence type="ECO:0000256" key="3">
    <source>
        <dbReference type="ARBA" id="ARBA00021740"/>
    </source>
</evidence>
<dbReference type="Pfam" id="PF07536">
    <property type="entry name" value="HWE_HK"/>
    <property type="match status" value="1"/>
</dbReference>
<evidence type="ECO:0000256" key="1">
    <source>
        <dbReference type="ARBA" id="ARBA00000085"/>
    </source>
</evidence>
<dbReference type="GO" id="GO:0004673">
    <property type="term" value="F:protein histidine kinase activity"/>
    <property type="evidence" value="ECO:0007669"/>
    <property type="project" value="UniProtKB-EC"/>
</dbReference>
<dbReference type="SMART" id="SM00091">
    <property type="entry name" value="PAS"/>
    <property type="match status" value="1"/>
</dbReference>
<dbReference type="InterPro" id="IPR000014">
    <property type="entry name" value="PAS"/>
</dbReference>
<accession>A0A5C4XNQ7</accession>
<dbReference type="GO" id="GO:0006355">
    <property type="term" value="P:regulation of DNA-templated transcription"/>
    <property type="evidence" value="ECO:0007669"/>
    <property type="project" value="InterPro"/>
</dbReference>
<dbReference type="AlphaFoldDB" id="A0A5C4XNQ7"/>
<dbReference type="CDD" id="cd00130">
    <property type="entry name" value="PAS"/>
    <property type="match status" value="1"/>
</dbReference>
<keyword evidence="11" id="KW-0067">ATP-binding</keyword>
<dbReference type="OrthoDB" id="341208at2"/>
<keyword evidence="6" id="KW-0288">FMN</keyword>
<gene>
    <name evidence="15" type="ORF">FHP24_01300</name>
</gene>
<evidence type="ECO:0000256" key="6">
    <source>
        <dbReference type="ARBA" id="ARBA00022643"/>
    </source>
</evidence>
<dbReference type="Gene3D" id="3.30.450.20">
    <property type="entry name" value="PAS domain"/>
    <property type="match status" value="1"/>
</dbReference>
<evidence type="ECO:0000256" key="5">
    <source>
        <dbReference type="ARBA" id="ARBA00022630"/>
    </source>
</evidence>
<dbReference type="SUPFAM" id="SSF55785">
    <property type="entry name" value="PYP-like sensor domain (PAS domain)"/>
    <property type="match status" value="1"/>
</dbReference>
<dbReference type="PROSITE" id="PS50113">
    <property type="entry name" value="PAC"/>
    <property type="match status" value="1"/>
</dbReference>
<evidence type="ECO:0000256" key="4">
    <source>
        <dbReference type="ARBA" id="ARBA00022553"/>
    </source>
</evidence>
<keyword evidence="5" id="KW-0285">Flavoprotein</keyword>
<dbReference type="SMART" id="SM00911">
    <property type="entry name" value="HWE_HK"/>
    <property type="match status" value="1"/>
</dbReference>
<keyword evidence="7" id="KW-0808">Transferase</keyword>
<dbReference type="Proteomes" id="UP000311605">
    <property type="component" value="Unassembled WGS sequence"/>
</dbReference>
<dbReference type="PANTHER" id="PTHR41523">
    <property type="entry name" value="TWO-COMPONENT SYSTEM SENSOR PROTEIN"/>
    <property type="match status" value="1"/>
</dbReference>
<dbReference type="InterPro" id="IPR011102">
    <property type="entry name" value="Sig_transdc_His_kinase_HWE"/>
</dbReference>
<evidence type="ECO:0000259" key="13">
    <source>
        <dbReference type="PROSITE" id="PS50112"/>
    </source>
</evidence>
<dbReference type="InterPro" id="IPR013767">
    <property type="entry name" value="PAS_fold"/>
</dbReference>
<dbReference type="NCBIfam" id="TIGR00229">
    <property type="entry name" value="sensory_box"/>
    <property type="match status" value="1"/>
</dbReference>
<dbReference type="Gene3D" id="3.30.565.10">
    <property type="entry name" value="Histidine kinase-like ATPase, C-terminal domain"/>
    <property type="match status" value="1"/>
</dbReference>
<keyword evidence="16" id="KW-1185">Reference proteome</keyword>
<dbReference type="InterPro" id="IPR036890">
    <property type="entry name" value="HATPase_C_sf"/>
</dbReference>
<sequence>MDQPIERNGKKASARERFLEAVLHSAIDYAIVSTDLDGLVTIWNEGASRILGWSEEEMLGKPAAIFFTPEDRQAGIPQAEMQSALEHGRGADERWHLRKDGSRFWASGEMMVLRSETGSAEGFLKILRDRTQERQAIEQQKLLMHELNHRLKNSLAVVQSIITQSLRSADTVEEAGSVLQSRIAAYARAHDILLHENWSSTTVAAIVEAAAVSLGLDGSPRFRFDGSPVQLGPQAALSLSLVLHELGTNATKYGALSGTDGQVVVTWSVTDLDGRQTLAFSWRESGGPEVQSPTRKGFGSKLVLSSLQGYGTVSLDYNPSGLVMELRAPLSKLQDNEQTAGDTEAG</sequence>
<evidence type="ECO:0000256" key="7">
    <source>
        <dbReference type="ARBA" id="ARBA00022679"/>
    </source>
</evidence>
<dbReference type="InterPro" id="IPR035965">
    <property type="entry name" value="PAS-like_dom_sf"/>
</dbReference>
<dbReference type="RefSeq" id="WP_139671795.1">
    <property type="nucleotide sequence ID" value="NZ_VDMN01000001.1"/>
</dbReference>
<evidence type="ECO:0000256" key="12">
    <source>
        <dbReference type="ARBA" id="ARBA00023026"/>
    </source>
</evidence>
<feature type="domain" description="PAS" evidence="13">
    <location>
        <begin position="15"/>
        <end position="88"/>
    </location>
</feature>
<keyword evidence="12" id="KW-0843">Virulence</keyword>
<dbReference type="PANTHER" id="PTHR41523:SF8">
    <property type="entry name" value="ETHYLENE RESPONSE SENSOR PROTEIN"/>
    <property type="match status" value="1"/>
</dbReference>
<dbReference type="GO" id="GO:0005524">
    <property type="term" value="F:ATP binding"/>
    <property type="evidence" value="ECO:0007669"/>
    <property type="project" value="UniProtKB-KW"/>
</dbReference>
<dbReference type="EMBL" id="VDMN01000001">
    <property type="protein sequence ID" value="TNM64968.1"/>
    <property type="molecule type" value="Genomic_DNA"/>
</dbReference>
<dbReference type="EC" id="2.7.13.3" evidence="2"/>
<evidence type="ECO:0000313" key="15">
    <source>
        <dbReference type="EMBL" id="TNM64968.1"/>
    </source>
</evidence>
<evidence type="ECO:0000256" key="8">
    <source>
        <dbReference type="ARBA" id="ARBA00022737"/>
    </source>
</evidence>
<comment type="caution">
    <text evidence="15">The sequence shown here is derived from an EMBL/GenBank/DDBJ whole genome shotgun (WGS) entry which is preliminary data.</text>
</comment>
<name>A0A5C4XNQ7_9HYPH</name>
<evidence type="ECO:0000256" key="10">
    <source>
        <dbReference type="ARBA" id="ARBA00022777"/>
    </source>
</evidence>
<keyword evidence="10" id="KW-0418">Kinase</keyword>
<dbReference type="Pfam" id="PF00989">
    <property type="entry name" value="PAS"/>
    <property type="match status" value="1"/>
</dbReference>
<evidence type="ECO:0000256" key="9">
    <source>
        <dbReference type="ARBA" id="ARBA00022741"/>
    </source>
</evidence>
<keyword evidence="9" id="KW-0547">Nucleotide-binding</keyword>
<feature type="domain" description="PAC" evidence="14">
    <location>
        <begin position="90"/>
        <end position="142"/>
    </location>
</feature>
<evidence type="ECO:0000259" key="14">
    <source>
        <dbReference type="PROSITE" id="PS50113"/>
    </source>
</evidence>
<keyword evidence="8" id="KW-0677">Repeat</keyword>
<dbReference type="InterPro" id="IPR000700">
    <property type="entry name" value="PAS-assoc_C"/>
</dbReference>
<evidence type="ECO:0000313" key="16">
    <source>
        <dbReference type="Proteomes" id="UP000311605"/>
    </source>
</evidence>
<evidence type="ECO:0000256" key="2">
    <source>
        <dbReference type="ARBA" id="ARBA00012438"/>
    </source>
</evidence>